<dbReference type="RefSeq" id="WP_146350055.1">
    <property type="nucleotide sequence ID" value="NZ_VOBR01000004.1"/>
</dbReference>
<evidence type="ECO:0000313" key="2">
    <source>
        <dbReference type="EMBL" id="TWP52800.1"/>
    </source>
</evidence>
<name>A0A563EYK4_9PSEU</name>
<feature type="signal peptide" evidence="1">
    <location>
        <begin position="1"/>
        <end position="26"/>
    </location>
</feature>
<keyword evidence="1" id="KW-0732">Signal</keyword>
<comment type="caution">
    <text evidence="2">The sequence shown here is derived from an EMBL/GenBank/DDBJ whole genome shotgun (WGS) entry which is preliminary data.</text>
</comment>
<evidence type="ECO:0000313" key="3">
    <source>
        <dbReference type="Proteomes" id="UP000316639"/>
    </source>
</evidence>
<proteinExistence type="predicted"/>
<feature type="chain" id="PRO_5022018306" description="Secreted protein" evidence="1">
    <location>
        <begin position="27"/>
        <end position="68"/>
    </location>
</feature>
<organism evidence="2 3">
    <name type="scientific">Lentzea tibetensis</name>
    <dbReference type="NCBI Taxonomy" id="2591470"/>
    <lineage>
        <taxon>Bacteria</taxon>
        <taxon>Bacillati</taxon>
        <taxon>Actinomycetota</taxon>
        <taxon>Actinomycetes</taxon>
        <taxon>Pseudonocardiales</taxon>
        <taxon>Pseudonocardiaceae</taxon>
        <taxon>Lentzea</taxon>
    </lineage>
</organism>
<sequence length="68" mass="6654">MSIKKIVASAGLAAGALAAMSSTAQAVEIDPIDKVSEVAGSAGISTLHNTGGGIDATYVPREGSDLLP</sequence>
<keyword evidence="3" id="KW-1185">Reference proteome</keyword>
<gene>
    <name evidence="2" type="ORF">FKR81_06635</name>
</gene>
<evidence type="ECO:0008006" key="4">
    <source>
        <dbReference type="Google" id="ProtNLM"/>
    </source>
</evidence>
<accession>A0A563EYK4</accession>
<evidence type="ECO:0000256" key="1">
    <source>
        <dbReference type="SAM" id="SignalP"/>
    </source>
</evidence>
<dbReference type="Proteomes" id="UP000316639">
    <property type="component" value="Unassembled WGS sequence"/>
</dbReference>
<protein>
    <recommendedName>
        <fullName evidence="4">Secreted protein</fullName>
    </recommendedName>
</protein>
<dbReference type="EMBL" id="VOBR01000004">
    <property type="protein sequence ID" value="TWP52800.1"/>
    <property type="molecule type" value="Genomic_DNA"/>
</dbReference>
<dbReference type="AlphaFoldDB" id="A0A563EYK4"/>
<reference evidence="2 3" key="1">
    <citation type="submission" date="2019-07" db="EMBL/GenBank/DDBJ databases">
        <title>Lentzea xizangensis sp. nov., isolated from Qinghai-Tibetan Plateau Soils.</title>
        <authorList>
            <person name="Huang J."/>
        </authorList>
    </citation>
    <scope>NUCLEOTIDE SEQUENCE [LARGE SCALE GENOMIC DNA]</scope>
    <source>
        <strain evidence="2 3">FXJ1.1311</strain>
    </source>
</reference>